<dbReference type="InterPro" id="IPR020338">
    <property type="entry name" value="SMN_gemin7"/>
</dbReference>
<dbReference type="Proteomes" id="UP001516400">
    <property type="component" value="Unassembled WGS sequence"/>
</dbReference>
<organism evidence="1 2">
    <name type="scientific">Cryptolaemus montrouzieri</name>
    <dbReference type="NCBI Taxonomy" id="559131"/>
    <lineage>
        <taxon>Eukaryota</taxon>
        <taxon>Metazoa</taxon>
        <taxon>Ecdysozoa</taxon>
        <taxon>Arthropoda</taxon>
        <taxon>Hexapoda</taxon>
        <taxon>Insecta</taxon>
        <taxon>Pterygota</taxon>
        <taxon>Neoptera</taxon>
        <taxon>Endopterygota</taxon>
        <taxon>Coleoptera</taxon>
        <taxon>Polyphaga</taxon>
        <taxon>Cucujiformia</taxon>
        <taxon>Coccinelloidea</taxon>
        <taxon>Coccinellidae</taxon>
        <taxon>Scymninae</taxon>
        <taxon>Scymnini</taxon>
        <taxon>Cryptolaemus</taxon>
    </lineage>
</organism>
<evidence type="ECO:0000313" key="2">
    <source>
        <dbReference type="Proteomes" id="UP001516400"/>
    </source>
</evidence>
<sequence length="93" mass="10678">MENSLEQETRTFLRSRTLYFISALCASNARCNIRMYDNTDVSCVVKAIDLDFENIIVDELKTPFARTAKSARLRIADIISIEMDRSEALLKLE</sequence>
<dbReference type="Pfam" id="PF11095">
    <property type="entry name" value="Gemin7"/>
    <property type="match status" value="1"/>
</dbReference>
<keyword evidence="2" id="KW-1185">Reference proteome</keyword>
<protein>
    <submittedName>
        <fullName evidence="1">Uncharacterized protein</fullName>
    </submittedName>
</protein>
<accession>A0ABD2N4L4</accession>
<comment type="caution">
    <text evidence="1">The sequence shown here is derived from an EMBL/GenBank/DDBJ whole genome shotgun (WGS) entry which is preliminary data.</text>
</comment>
<dbReference type="EMBL" id="JABFTP020000062">
    <property type="protein sequence ID" value="KAL3273502.1"/>
    <property type="molecule type" value="Genomic_DNA"/>
</dbReference>
<proteinExistence type="predicted"/>
<gene>
    <name evidence="1" type="ORF">HHI36_014943</name>
</gene>
<dbReference type="Gene3D" id="2.30.30.100">
    <property type="match status" value="1"/>
</dbReference>
<name>A0ABD2N4L4_9CUCU</name>
<reference evidence="1 2" key="1">
    <citation type="journal article" date="2021" name="BMC Biol.">
        <title>Horizontally acquired antibacterial genes associated with adaptive radiation of ladybird beetles.</title>
        <authorList>
            <person name="Li H.S."/>
            <person name="Tang X.F."/>
            <person name="Huang Y.H."/>
            <person name="Xu Z.Y."/>
            <person name="Chen M.L."/>
            <person name="Du X.Y."/>
            <person name="Qiu B.Y."/>
            <person name="Chen P.T."/>
            <person name="Zhang W."/>
            <person name="Slipinski A."/>
            <person name="Escalona H.E."/>
            <person name="Waterhouse R.M."/>
            <person name="Zwick A."/>
            <person name="Pang H."/>
        </authorList>
    </citation>
    <scope>NUCLEOTIDE SEQUENCE [LARGE SCALE GENOMIC DNA]</scope>
    <source>
        <strain evidence="1">SYSU2018</strain>
    </source>
</reference>
<dbReference type="PANTHER" id="PTHR14679">
    <property type="entry name" value="GEM-ASSOCIATED PROTEIN 7"/>
    <property type="match status" value="1"/>
</dbReference>
<dbReference type="PANTHER" id="PTHR14679:SF1">
    <property type="entry name" value="GEM-ASSOCIATED PROTEIN 7"/>
    <property type="match status" value="1"/>
</dbReference>
<dbReference type="AlphaFoldDB" id="A0ABD2N4L4"/>
<evidence type="ECO:0000313" key="1">
    <source>
        <dbReference type="EMBL" id="KAL3273502.1"/>
    </source>
</evidence>